<dbReference type="Proteomes" id="UP001497472">
    <property type="component" value="Unassembled WGS sequence"/>
</dbReference>
<keyword evidence="7 13" id="KW-1133">Transmembrane helix</keyword>
<comment type="caution">
    <text evidence="16">The sequence shown here is derived from an EMBL/GenBank/DDBJ whole genome shotgun (WGS) entry which is preliminary data.</text>
</comment>
<evidence type="ECO:0000256" key="10">
    <source>
        <dbReference type="ARBA" id="ARBA00023170"/>
    </source>
</evidence>
<evidence type="ECO:0000256" key="8">
    <source>
        <dbReference type="ARBA" id="ARBA00023037"/>
    </source>
</evidence>
<feature type="repeat" description="FG-GAP" evidence="12">
    <location>
        <begin position="327"/>
        <end position="385"/>
    </location>
</feature>
<evidence type="ECO:0000256" key="7">
    <source>
        <dbReference type="ARBA" id="ARBA00022989"/>
    </source>
</evidence>
<keyword evidence="6 13" id="KW-0130">Cell adhesion</keyword>
<dbReference type="InterPro" id="IPR028994">
    <property type="entry name" value="Integrin_alpha_N"/>
</dbReference>
<comment type="subcellular location">
    <subcellularLocation>
        <location evidence="1 13">Membrane</location>
        <topology evidence="1 13">Single-pass type I membrane protein</topology>
    </subcellularLocation>
</comment>
<protein>
    <recommendedName>
        <fullName evidence="15">Integrin alpha second immunoglobulin-like domain-containing protein</fullName>
    </recommendedName>
</protein>
<dbReference type="Gene3D" id="2.130.10.130">
    <property type="entry name" value="Integrin alpha, N-terminal"/>
    <property type="match status" value="1"/>
</dbReference>
<dbReference type="GO" id="GO:0007157">
    <property type="term" value="P:heterophilic cell-cell adhesion via plasma membrane cell adhesion molecules"/>
    <property type="evidence" value="ECO:0007669"/>
    <property type="project" value="UniProtKB-ARBA"/>
</dbReference>
<dbReference type="PROSITE" id="PS51470">
    <property type="entry name" value="FG_GAP"/>
    <property type="match status" value="3"/>
</dbReference>
<name>A0AAV1IXA3_9NEOP</name>
<feature type="region of interest" description="Disordered" evidence="14">
    <location>
        <begin position="876"/>
        <end position="908"/>
    </location>
</feature>
<evidence type="ECO:0000256" key="5">
    <source>
        <dbReference type="ARBA" id="ARBA00022737"/>
    </source>
</evidence>
<evidence type="ECO:0000313" key="17">
    <source>
        <dbReference type="Proteomes" id="UP001497472"/>
    </source>
</evidence>
<sequence>MQKIETQLLIIGAPKAKSRSNTSIATGLIFTCRLQLNVKRVTCKPLGSDNEYEDLVFARFSTYSDFFRNDMWFGATITTVSNGKLLVCAPRYATPYKNTHLLMNGACYIQAENRGATLLPLKEMNRQAFVTDGTRKEFGDYGTHLNFYAYGQAGMSLKETGNNSVIVGAPGLLQWTGGIVEYKYYPDTKSIYFGKQPITNPYYTKEVAPDDYLGYSVESGVFEANGKTLYVAGAPRSKSGLGQVLIFEPSFKESDPIHIKAKVTGPQLGSYFGATLCSADINGDGISDLLVGAPNYVHKNDTITFNQGAVFVYLTEQQFQDDFKLKEAGFVSGTRENGAHFGLTIAVLGDVDGDGFNDIAVGAPWEDNGSGAVYIYRGGKTGLRSDYAQKIKVAGAKTFGGSISKAVDVDNNNCNDLAIGAYKSKTAYIFRCVPTIHVDISIRVPDAMNLQPNSTNFTALFCVKATENSLWSQVRLDLKAFVEIDSEGSRAMLDGDSEYQVSVKPGIEICEEHIVKVHPTADLSNPISMKFNLAPIETFQDSTSFPSHVARLSDDSILSTSFDIQLTRDCGEDLICKPLLDMTLESLDSPYIPGTDNRLGLKINIINKEEASYGAIVHLTLPSLPKRLPSVCSLDEYNVTCKVPSPMYRGEAVEWVIEVEYAQKEVNNKEIRIEVKLHVPFYRGTDMEKIVKELRIFVTPKASFSISGKPLPNSTVPVTRDKFNARDKIYFVHYFEVMNFGPSDWFNLSAQLLLSDKANVSNKIKGCSEGALIECSWSIPAKVSLPVAVPLNFDLNIFGDFLEENKSYGITTTLLLMDEQNKTTSITTTLTLEPAPPIWPVVVGCIAGLLLLSLIVFVMYKYGFFSRQRREDLKRLQEQSLSEPSTSLADVISTDAEESTTELLSDSD</sequence>
<evidence type="ECO:0000256" key="12">
    <source>
        <dbReference type="PROSITE-ProRule" id="PRU00803"/>
    </source>
</evidence>
<feature type="domain" description="Integrin alpha second immunoglobulin-like" evidence="15">
    <location>
        <begin position="570"/>
        <end position="678"/>
    </location>
</feature>
<evidence type="ECO:0000256" key="3">
    <source>
        <dbReference type="ARBA" id="ARBA00022692"/>
    </source>
</evidence>
<dbReference type="GO" id="GO:0007229">
    <property type="term" value="P:integrin-mediated signaling pathway"/>
    <property type="evidence" value="ECO:0007669"/>
    <property type="project" value="UniProtKB-KW"/>
</dbReference>
<feature type="repeat" description="FG-GAP" evidence="12">
    <location>
        <begin position="258"/>
        <end position="322"/>
    </location>
</feature>
<dbReference type="Gene3D" id="1.20.5.930">
    <property type="entry name" value="Bicelle-embedded integrin alpha(iib) transmembrane segment"/>
    <property type="match status" value="1"/>
</dbReference>
<proteinExistence type="inferred from homology"/>
<evidence type="ECO:0000256" key="2">
    <source>
        <dbReference type="ARBA" id="ARBA00008054"/>
    </source>
</evidence>
<dbReference type="Gene3D" id="2.60.40.1510">
    <property type="entry name" value="ntegrin, alpha v. Chain A, domain 3"/>
    <property type="match status" value="1"/>
</dbReference>
<dbReference type="Gene3D" id="2.60.40.1460">
    <property type="entry name" value="Integrin domains. Chain A, domain 2"/>
    <property type="match status" value="1"/>
</dbReference>
<dbReference type="InterPro" id="IPR013519">
    <property type="entry name" value="Int_alpha_beta-p"/>
</dbReference>
<dbReference type="InterPro" id="IPR013517">
    <property type="entry name" value="FG-GAP"/>
</dbReference>
<gene>
    <name evidence="16" type="ORF">LNINA_LOCUS782</name>
</gene>
<keyword evidence="5" id="KW-0677">Repeat</keyword>
<keyword evidence="10 13" id="KW-0675">Receptor</keyword>
<reference evidence="16 17" key="1">
    <citation type="submission" date="2023-11" db="EMBL/GenBank/DDBJ databases">
        <authorList>
            <person name="Okamura Y."/>
        </authorList>
    </citation>
    <scope>NUCLEOTIDE SEQUENCE [LARGE SCALE GENOMIC DNA]</scope>
</reference>
<evidence type="ECO:0000313" key="16">
    <source>
        <dbReference type="EMBL" id="CAK1540751.1"/>
    </source>
</evidence>
<dbReference type="InterPro" id="IPR018184">
    <property type="entry name" value="Integrin_alpha_C_CS"/>
</dbReference>
<dbReference type="InterPro" id="IPR048285">
    <property type="entry name" value="Integrin_alpha_Ig-like_2"/>
</dbReference>
<dbReference type="InterPro" id="IPR032695">
    <property type="entry name" value="Integrin_dom_sf"/>
</dbReference>
<dbReference type="SMART" id="SM00191">
    <property type="entry name" value="Int_alpha"/>
    <property type="match status" value="5"/>
</dbReference>
<dbReference type="PRINTS" id="PR01185">
    <property type="entry name" value="INTEGRINA"/>
</dbReference>
<evidence type="ECO:0000256" key="9">
    <source>
        <dbReference type="ARBA" id="ARBA00023136"/>
    </source>
</evidence>
<evidence type="ECO:0000256" key="6">
    <source>
        <dbReference type="ARBA" id="ARBA00022889"/>
    </source>
</evidence>
<dbReference type="GO" id="GO:0008305">
    <property type="term" value="C:integrin complex"/>
    <property type="evidence" value="ECO:0007669"/>
    <property type="project" value="InterPro"/>
</dbReference>
<keyword evidence="9 13" id="KW-0472">Membrane</keyword>
<dbReference type="InterPro" id="IPR000413">
    <property type="entry name" value="Integrin_alpha"/>
</dbReference>
<keyword evidence="8 13" id="KW-0401">Integrin</keyword>
<dbReference type="Pfam" id="PF20805">
    <property type="entry name" value="Integrin_A_Ig_2"/>
    <property type="match status" value="1"/>
</dbReference>
<organism evidence="16 17">
    <name type="scientific">Leptosia nina</name>
    <dbReference type="NCBI Taxonomy" id="320188"/>
    <lineage>
        <taxon>Eukaryota</taxon>
        <taxon>Metazoa</taxon>
        <taxon>Ecdysozoa</taxon>
        <taxon>Arthropoda</taxon>
        <taxon>Hexapoda</taxon>
        <taxon>Insecta</taxon>
        <taxon>Pterygota</taxon>
        <taxon>Neoptera</taxon>
        <taxon>Endopterygota</taxon>
        <taxon>Lepidoptera</taxon>
        <taxon>Glossata</taxon>
        <taxon>Ditrysia</taxon>
        <taxon>Papilionoidea</taxon>
        <taxon>Pieridae</taxon>
        <taxon>Pierinae</taxon>
        <taxon>Leptosia</taxon>
    </lineage>
</organism>
<dbReference type="GO" id="GO:0009897">
    <property type="term" value="C:external side of plasma membrane"/>
    <property type="evidence" value="ECO:0007669"/>
    <property type="project" value="TreeGrafter"/>
</dbReference>
<dbReference type="GO" id="GO:0007160">
    <property type="term" value="P:cell-matrix adhesion"/>
    <property type="evidence" value="ECO:0007669"/>
    <property type="project" value="TreeGrafter"/>
</dbReference>
<dbReference type="PROSITE" id="PS00242">
    <property type="entry name" value="INTEGRIN_ALPHA"/>
    <property type="match status" value="1"/>
</dbReference>
<feature type="transmembrane region" description="Helical" evidence="13">
    <location>
        <begin position="838"/>
        <end position="860"/>
    </location>
</feature>
<dbReference type="PANTHER" id="PTHR23220">
    <property type="entry name" value="INTEGRIN ALPHA"/>
    <property type="match status" value="1"/>
</dbReference>
<keyword evidence="17" id="KW-1185">Reference proteome</keyword>
<keyword evidence="4" id="KW-0732">Signal</keyword>
<dbReference type="SUPFAM" id="SSF69318">
    <property type="entry name" value="Integrin alpha N-terminal domain"/>
    <property type="match status" value="1"/>
</dbReference>
<dbReference type="PANTHER" id="PTHR23220:SF83">
    <property type="entry name" value="INTEGRIN ALPHA-PS3-RELATED"/>
    <property type="match status" value="1"/>
</dbReference>
<dbReference type="SUPFAM" id="SSF69179">
    <property type="entry name" value="Integrin domains"/>
    <property type="match status" value="2"/>
</dbReference>
<accession>A0AAV1IXA3</accession>
<feature type="repeat" description="FG-GAP" evidence="12">
    <location>
        <begin position="59"/>
        <end position="119"/>
    </location>
</feature>
<evidence type="ECO:0000256" key="13">
    <source>
        <dbReference type="RuleBase" id="RU003762"/>
    </source>
</evidence>
<dbReference type="EMBL" id="CAVLEF010000001">
    <property type="protein sequence ID" value="CAK1540751.1"/>
    <property type="molecule type" value="Genomic_DNA"/>
</dbReference>
<keyword evidence="11" id="KW-0325">Glycoprotein</keyword>
<evidence type="ECO:0000256" key="11">
    <source>
        <dbReference type="ARBA" id="ARBA00023180"/>
    </source>
</evidence>
<dbReference type="AlphaFoldDB" id="A0AAV1IXA3"/>
<feature type="compositionally biased region" description="Acidic residues" evidence="14">
    <location>
        <begin position="895"/>
        <end position="908"/>
    </location>
</feature>
<evidence type="ECO:0000256" key="4">
    <source>
        <dbReference type="ARBA" id="ARBA00022729"/>
    </source>
</evidence>
<dbReference type="Pfam" id="PF01839">
    <property type="entry name" value="FG-GAP"/>
    <property type="match status" value="2"/>
</dbReference>
<comment type="similarity">
    <text evidence="2 13">Belongs to the integrin alpha chain family.</text>
</comment>
<dbReference type="GO" id="GO:0005178">
    <property type="term" value="F:integrin binding"/>
    <property type="evidence" value="ECO:0007669"/>
    <property type="project" value="TreeGrafter"/>
</dbReference>
<evidence type="ECO:0000256" key="1">
    <source>
        <dbReference type="ARBA" id="ARBA00004479"/>
    </source>
</evidence>
<evidence type="ECO:0000259" key="15">
    <source>
        <dbReference type="Pfam" id="PF20805"/>
    </source>
</evidence>
<feature type="compositionally biased region" description="Polar residues" evidence="14">
    <location>
        <begin position="878"/>
        <end position="888"/>
    </location>
</feature>
<evidence type="ECO:0000256" key="14">
    <source>
        <dbReference type="SAM" id="MobiDB-lite"/>
    </source>
</evidence>
<keyword evidence="3 13" id="KW-0812">Transmembrane</keyword>
<dbReference type="GO" id="GO:0033627">
    <property type="term" value="P:cell adhesion mediated by integrin"/>
    <property type="evidence" value="ECO:0007669"/>
    <property type="project" value="TreeGrafter"/>
</dbReference>